<keyword evidence="2" id="KW-0436">Ligase</keyword>
<dbReference type="InterPro" id="IPR000873">
    <property type="entry name" value="AMP-dep_synth/lig_dom"/>
</dbReference>
<evidence type="ECO:0000256" key="1">
    <source>
        <dbReference type="ARBA" id="ARBA00006432"/>
    </source>
</evidence>
<evidence type="ECO:0000313" key="6">
    <source>
        <dbReference type="EMBL" id="GAA2627585.1"/>
    </source>
</evidence>
<accession>A0ABN3QIT5</accession>
<evidence type="ECO:0000313" key="7">
    <source>
        <dbReference type="Proteomes" id="UP001501447"/>
    </source>
</evidence>
<evidence type="ECO:0000256" key="3">
    <source>
        <dbReference type="ARBA" id="ARBA00022741"/>
    </source>
</evidence>
<feature type="domain" description="AMP-dependent synthetase/ligase" evidence="5">
    <location>
        <begin position="53"/>
        <end position="143"/>
    </location>
</feature>
<gene>
    <name evidence="6" type="ORF">GCM10009863_48220</name>
</gene>
<dbReference type="SUPFAM" id="SSF56801">
    <property type="entry name" value="Acetyl-CoA synthetase-like"/>
    <property type="match status" value="1"/>
</dbReference>
<keyword evidence="3" id="KW-0547">Nucleotide-binding</keyword>
<reference evidence="6 7" key="1">
    <citation type="journal article" date="2019" name="Int. J. Syst. Evol. Microbiol.">
        <title>The Global Catalogue of Microorganisms (GCM) 10K type strain sequencing project: providing services to taxonomists for standard genome sequencing and annotation.</title>
        <authorList>
            <consortium name="The Broad Institute Genomics Platform"/>
            <consortium name="The Broad Institute Genome Sequencing Center for Infectious Disease"/>
            <person name="Wu L."/>
            <person name="Ma J."/>
        </authorList>
    </citation>
    <scope>NUCLEOTIDE SEQUENCE [LARGE SCALE GENOMIC DNA]</scope>
    <source>
        <strain evidence="6 7">JCM 16373</strain>
    </source>
</reference>
<dbReference type="InterPro" id="IPR042099">
    <property type="entry name" value="ANL_N_sf"/>
</dbReference>
<dbReference type="PANTHER" id="PTHR43605">
    <property type="entry name" value="ACYL-COENZYME A SYNTHETASE"/>
    <property type="match status" value="1"/>
</dbReference>
<keyword evidence="7" id="KW-1185">Reference proteome</keyword>
<dbReference type="EMBL" id="BAAARJ010000016">
    <property type="protein sequence ID" value="GAA2627585.1"/>
    <property type="molecule type" value="Genomic_DNA"/>
</dbReference>
<proteinExistence type="inferred from homology"/>
<dbReference type="Proteomes" id="UP001501447">
    <property type="component" value="Unassembled WGS sequence"/>
</dbReference>
<comment type="caution">
    <text evidence="6">The sequence shown here is derived from an EMBL/GenBank/DDBJ whole genome shotgun (WGS) entry which is preliminary data.</text>
</comment>
<dbReference type="PANTHER" id="PTHR43605:SF10">
    <property type="entry name" value="ACYL-COA SYNTHETASE MEDIUM CHAIN FAMILY MEMBER 3"/>
    <property type="match status" value="1"/>
</dbReference>
<sequence>MRPSTPTEEFRAARDTLLRHRTDYDAARAAFEWPRPERFNWALDWFDPIAEGNDRLALHIVEENGTERRLTFDQMRTRSNRVANWLRGCGVGPGDRVILMLGNQAELWETLLALMKLRAVVIPATPQLGPHDLTDRVRRARPAMWSSARRTPASSRR</sequence>
<evidence type="ECO:0000259" key="5">
    <source>
        <dbReference type="Pfam" id="PF00501"/>
    </source>
</evidence>
<name>A0ABN3QIT5_9ACTN</name>
<comment type="similarity">
    <text evidence="1">Belongs to the ATP-dependent AMP-binding enzyme family.</text>
</comment>
<evidence type="ECO:0000256" key="4">
    <source>
        <dbReference type="ARBA" id="ARBA00022840"/>
    </source>
</evidence>
<dbReference type="InterPro" id="IPR051087">
    <property type="entry name" value="Mitochondrial_ACSM"/>
</dbReference>
<evidence type="ECO:0000256" key="2">
    <source>
        <dbReference type="ARBA" id="ARBA00022598"/>
    </source>
</evidence>
<dbReference type="Pfam" id="PF00501">
    <property type="entry name" value="AMP-binding"/>
    <property type="match status" value="1"/>
</dbReference>
<protein>
    <recommendedName>
        <fullName evidence="5">AMP-dependent synthetase/ligase domain-containing protein</fullName>
    </recommendedName>
</protein>
<keyword evidence="4" id="KW-0067">ATP-binding</keyword>
<dbReference type="Gene3D" id="3.40.50.12780">
    <property type="entry name" value="N-terminal domain of ligase-like"/>
    <property type="match status" value="1"/>
</dbReference>
<organism evidence="6 7">
    <name type="scientific">Streptomyces axinellae</name>
    <dbReference type="NCBI Taxonomy" id="552788"/>
    <lineage>
        <taxon>Bacteria</taxon>
        <taxon>Bacillati</taxon>
        <taxon>Actinomycetota</taxon>
        <taxon>Actinomycetes</taxon>
        <taxon>Kitasatosporales</taxon>
        <taxon>Streptomycetaceae</taxon>
        <taxon>Streptomyces</taxon>
    </lineage>
</organism>